<evidence type="ECO:0000259" key="6">
    <source>
        <dbReference type="PROSITE" id="PS51387"/>
    </source>
</evidence>
<dbReference type="InterPro" id="IPR016169">
    <property type="entry name" value="FAD-bd_PCMH_sub2"/>
</dbReference>
<evidence type="ECO:0000313" key="7">
    <source>
        <dbReference type="EMBL" id="TCK08393.1"/>
    </source>
</evidence>
<evidence type="ECO:0000313" key="8">
    <source>
        <dbReference type="Proteomes" id="UP000294546"/>
    </source>
</evidence>
<evidence type="ECO:0000256" key="4">
    <source>
        <dbReference type="ARBA" id="ARBA00022827"/>
    </source>
</evidence>
<dbReference type="InterPro" id="IPR006094">
    <property type="entry name" value="Oxid_FAD_bind_N"/>
</dbReference>
<organism evidence="7 8">
    <name type="scientific">Marinobacterium mangrovicola</name>
    <dbReference type="NCBI Taxonomy" id="1476959"/>
    <lineage>
        <taxon>Bacteria</taxon>
        <taxon>Pseudomonadati</taxon>
        <taxon>Pseudomonadota</taxon>
        <taxon>Gammaproteobacteria</taxon>
        <taxon>Oceanospirillales</taxon>
        <taxon>Oceanospirillaceae</taxon>
        <taxon>Marinobacterium</taxon>
    </lineage>
</organism>
<dbReference type="InterPro" id="IPR050416">
    <property type="entry name" value="FAD-linked_Oxidoreductase"/>
</dbReference>
<accession>A0A4R1GML4</accession>
<comment type="similarity">
    <text evidence="2">Belongs to the oxygen-dependent FAD-linked oxidoreductase family.</text>
</comment>
<dbReference type="InterPro" id="IPR036318">
    <property type="entry name" value="FAD-bd_PCMH-like_sf"/>
</dbReference>
<dbReference type="InterPro" id="IPR016167">
    <property type="entry name" value="FAD-bd_PCMH_sub1"/>
</dbReference>
<dbReference type="PANTHER" id="PTHR42973:SF39">
    <property type="entry name" value="FAD-BINDING PCMH-TYPE DOMAIN-CONTAINING PROTEIN"/>
    <property type="match status" value="1"/>
</dbReference>
<dbReference type="GO" id="GO:0071949">
    <property type="term" value="F:FAD binding"/>
    <property type="evidence" value="ECO:0007669"/>
    <property type="project" value="InterPro"/>
</dbReference>
<evidence type="ECO:0000256" key="3">
    <source>
        <dbReference type="ARBA" id="ARBA00022630"/>
    </source>
</evidence>
<feature type="domain" description="FAD-binding PCMH-type" evidence="6">
    <location>
        <begin position="51"/>
        <end position="221"/>
    </location>
</feature>
<reference evidence="7 8" key="1">
    <citation type="submission" date="2019-03" db="EMBL/GenBank/DDBJ databases">
        <title>Genomic Encyclopedia of Archaeal and Bacterial Type Strains, Phase II (KMG-II): from individual species to whole genera.</title>
        <authorList>
            <person name="Goeker M."/>
        </authorList>
    </citation>
    <scope>NUCLEOTIDE SEQUENCE [LARGE SCALE GENOMIC DNA]</scope>
    <source>
        <strain evidence="7 8">DSM 27697</strain>
    </source>
</reference>
<dbReference type="Gene3D" id="3.40.462.20">
    <property type="match status" value="1"/>
</dbReference>
<dbReference type="InterPro" id="IPR012951">
    <property type="entry name" value="BBE"/>
</dbReference>
<dbReference type="GO" id="GO:0016491">
    <property type="term" value="F:oxidoreductase activity"/>
    <property type="evidence" value="ECO:0007669"/>
    <property type="project" value="UniProtKB-KW"/>
</dbReference>
<dbReference type="PANTHER" id="PTHR42973">
    <property type="entry name" value="BINDING OXIDOREDUCTASE, PUTATIVE (AFU_ORTHOLOGUE AFUA_1G17690)-RELATED"/>
    <property type="match status" value="1"/>
</dbReference>
<dbReference type="InterPro" id="IPR016166">
    <property type="entry name" value="FAD-bd_PCMH"/>
</dbReference>
<evidence type="ECO:0000256" key="1">
    <source>
        <dbReference type="ARBA" id="ARBA00001974"/>
    </source>
</evidence>
<keyword evidence="4" id="KW-0274">FAD</keyword>
<dbReference type="Gene3D" id="3.30.465.10">
    <property type="match status" value="1"/>
</dbReference>
<dbReference type="PROSITE" id="PS51387">
    <property type="entry name" value="FAD_PCMH"/>
    <property type="match status" value="1"/>
</dbReference>
<keyword evidence="5" id="KW-0560">Oxidoreductase</keyword>
<dbReference type="EMBL" id="SMFU01000007">
    <property type="protein sequence ID" value="TCK08393.1"/>
    <property type="molecule type" value="Genomic_DNA"/>
</dbReference>
<comment type="caution">
    <text evidence="7">The sequence shown here is derived from an EMBL/GenBank/DDBJ whole genome shotgun (WGS) entry which is preliminary data.</text>
</comment>
<dbReference type="RefSeq" id="WP_132286955.1">
    <property type="nucleotide sequence ID" value="NZ_SMFU01000007.1"/>
</dbReference>
<dbReference type="Proteomes" id="UP000294546">
    <property type="component" value="Unassembled WGS sequence"/>
</dbReference>
<dbReference type="SUPFAM" id="SSF56176">
    <property type="entry name" value="FAD-binding/transporter-associated domain-like"/>
    <property type="match status" value="1"/>
</dbReference>
<name>A0A4R1GML4_9GAMM</name>
<comment type="cofactor">
    <cofactor evidence="1">
        <name>FAD</name>
        <dbReference type="ChEBI" id="CHEBI:57692"/>
    </cofactor>
</comment>
<proteinExistence type="inferred from homology"/>
<keyword evidence="8" id="KW-1185">Reference proteome</keyword>
<dbReference type="Pfam" id="PF08031">
    <property type="entry name" value="BBE"/>
    <property type="match status" value="1"/>
</dbReference>
<sequence length="472" mass="50630">MADSQVRSLSGTPVSLNDEQLAEIQGAIHGQVICPGEAAYDQSREIWNAMIDRKPGLILVCSGTADVMSAVAYARKHNLLVSVRGAGHNIAGKSLSDGAVLIDLSALKSVRVDPDAKTVKVGPGATLGDLDHETQAFGLACPVGINSTTGVAGLTLGGGFGWLSRSYGMTVDNLISAEIVTAEGARLVCNEQQNPDLFWAIRGGGGNFGIVTEFEFRLHAVGPMLMAGPTVFPFSQARSVLGGYRDLCAKAPDQLTVWAVIRDAPPLPFLAEEVHGTKVVIIVGVYNGELSEGEKALAPIHKLGDELGSGIGAYPFAGFQQAFDPLLTPGARNYWKSHNFTGLPDDLIDMLVDYGGRLPSSQSEIFVAQMGGATNRVDPVATAYPHRDTEFIMNVHTRWETPDQDKNCIDWARDFYDATRPLATGGVYVNFISEGEDRIDGAYGANYDRLAAIKAQMDPDNFFRENQNISPK</sequence>
<evidence type="ECO:0000256" key="2">
    <source>
        <dbReference type="ARBA" id="ARBA00005466"/>
    </source>
</evidence>
<evidence type="ECO:0000256" key="5">
    <source>
        <dbReference type="ARBA" id="ARBA00023002"/>
    </source>
</evidence>
<dbReference type="Pfam" id="PF01565">
    <property type="entry name" value="FAD_binding_4"/>
    <property type="match status" value="1"/>
</dbReference>
<gene>
    <name evidence="7" type="ORF">CLV83_0472</name>
</gene>
<keyword evidence="3" id="KW-0285">Flavoprotein</keyword>
<dbReference type="OrthoDB" id="9775082at2"/>
<protein>
    <submittedName>
        <fullName evidence="7">FAD/FMN-containing dehydrogenase</fullName>
    </submittedName>
</protein>
<dbReference type="Gene3D" id="3.30.43.10">
    <property type="entry name" value="Uridine Diphospho-n-acetylenolpyruvylglucosamine Reductase, domain 2"/>
    <property type="match status" value="1"/>
</dbReference>
<dbReference type="AlphaFoldDB" id="A0A4R1GML4"/>